<feature type="compositionally biased region" description="Low complexity" evidence="1">
    <location>
        <begin position="114"/>
        <end position="135"/>
    </location>
</feature>
<proteinExistence type="predicted"/>
<dbReference type="AlphaFoldDB" id="A0A7W4I978"/>
<feature type="compositionally biased region" description="Basic and acidic residues" evidence="1">
    <location>
        <begin position="297"/>
        <end position="314"/>
    </location>
</feature>
<sequence>MCEHDCNHIDRTPKGDQVKMLIPRLSFGKLVHVSSILMTLLLAMNMHALAGHLKNDTIEADDPAAQAVNPPPQAARSQTTDAPESRASDTRNAIEGWTSIVSVDDHDIARQTSATPPETSGAEAAATAATPGQGTDPEVTKAETALIRNIVARQSTFDTEQKSLEEQKRIIDAAQSALNEKMRDLDSTMAALAERQAAHRETMSAETDRLVRIYEEMPPKEAAAVFNIMDIHVLVSVANRMNPRKISAVMGYMMPERVNIVSQYMAGIRTFHPLRAAFDGTTGQPAEAGALSLWSRARPDARPSDSDPLKLSRQ</sequence>
<keyword evidence="2" id="KW-1133">Transmembrane helix</keyword>
<keyword evidence="2" id="KW-0812">Transmembrane</keyword>
<evidence type="ECO:0008006" key="5">
    <source>
        <dbReference type="Google" id="ProtNLM"/>
    </source>
</evidence>
<dbReference type="RefSeq" id="WP_182995487.1">
    <property type="nucleotide sequence ID" value="NZ_JABEQJ010000001.1"/>
</dbReference>
<feature type="region of interest" description="Disordered" evidence="1">
    <location>
        <begin position="63"/>
        <end position="138"/>
    </location>
</feature>
<dbReference type="EMBL" id="JABEQJ010000001">
    <property type="protein sequence ID" value="MBB2158612.1"/>
    <property type="molecule type" value="Genomic_DNA"/>
</dbReference>
<accession>A0A7W4I978</accession>
<evidence type="ECO:0000256" key="2">
    <source>
        <dbReference type="SAM" id="Phobius"/>
    </source>
</evidence>
<reference evidence="3 4" key="1">
    <citation type="submission" date="2020-04" db="EMBL/GenBank/DDBJ databases">
        <title>Description of novel Gluconacetobacter.</title>
        <authorList>
            <person name="Sombolestani A."/>
        </authorList>
    </citation>
    <scope>NUCLEOTIDE SEQUENCE [LARGE SCALE GENOMIC DNA]</scope>
    <source>
        <strain evidence="3 4">LMG 19747</strain>
    </source>
</reference>
<feature type="region of interest" description="Disordered" evidence="1">
    <location>
        <begin position="293"/>
        <end position="314"/>
    </location>
</feature>
<protein>
    <recommendedName>
        <fullName evidence="5">Flagellar motility protein MotE (MotC chaperone)</fullName>
    </recommendedName>
</protein>
<gene>
    <name evidence="3" type="ORF">HLH48_00195</name>
</gene>
<dbReference type="Proteomes" id="UP000589085">
    <property type="component" value="Unassembled WGS sequence"/>
</dbReference>
<name>A0A7W4I978_9PROT</name>
<dbReference type="SUPFAM" id="SSF158791">
    <property type="entry name" value="MgtE N-terminal domain-like"/>
    <property type="match status" value="1"/>
</dbReference>
<evidence type="ECO:0000313" key="4">
    <source>
        <dbReference type="Proteomes" id="UP000589085"/>
    </source>
</evidence>
<evidence type="ECO:0000256" key="1">
    <source>
        <dbReference type="SAM" id="MobiDB-lite"/>
    </source>
</evidence>
<organism evidence="3 4">
    <name type="scientific">Gluconacetobacter sacchari</name>
    <dbReference type="NCBI Taxonomy" id="92759"/>
    <lineage>
        <taxon>Bacteria</taxon>
        <taxon>Pseudomonadati</taxon>
        <taxon>Pseudomonadota</taxon>
        <taxon>Alphaproteobacteria</taxon>
        <taxon>Acetobacterales</taxon>
        <taxon>Acetobacteraceae</taxon>
        <taxon>Gluconacetobacter</taxon>
    </lineage>
</organism>
<comment type="caution">
    <text evidence="3">The sequence shown here is derived from an EMBL/GenBank/DDBJ whole genome shotgun (WGS) entry which is preliminary data.</text>
</comment>
<keyword evidence="2" id="KW-0472">Membrane</keyword>
<feature type="transmembrane region" description="Helical" evidence="2">
    <location>
        <begin position="30"/>
        <end position="50"/>
    </location>
</feature>
<evidence type="ECO:0000313" key="3">
    <source>
        <dbReference type="EMBL" id="MBB2158612.1"/>
    </source>
</evidence>